<dbReference type="PATRIC" id="fig|1666911.3.peg.2521"/>
<evidence type="ECO:0000259" key="1">
    <source>
        <dbReference type="PROSITE" id="PS50006"/>
    </source>
</evidence>
<proteinExistence type="predicted"/>
<dbReference type="Proteomes" id="UP000050465">
    <property type="component" value="Unassembled WGS sequence"/>
</dbReference>
<organism evidence="2 3">
    <name type="scientific">Phormidesmis priestleyi Ana</name>
    <dbReference type="NCBI Taxonomy" id="1666911"/>
    <lineage>
        <taxon>Bacteria</taxon>
        <taxon>Bacillati</taxon>
        <taxon>Cyanobacteriota</taxon>
        <taxon>Cyanophyceae</taxon>
        <taxon>Leptolyngbyales</taxon>
        <taxon>Leptolyngbyaceae</taxon>
        <taxon>Phormidesmis</taxon>
    </lineage>
</organism>
<dbReference type="Gene3D" id="2.60.200.20">
    <property type="match status" value="1"/>
</dbReference>
<dbReference type="Pfam" id="PF00498">
    <property type="entry name" value="FHA"/>
    <property type="match status" value="1"/>
</dbReference>
<dbReference type="SUPFAM" id="SSF49879">
    <property type="entry name" value="SMAD/FHA domain"/>
    <property type="match status" value="1"/>
</dbReference>
<accession>A0A0P7ZVC9</accession>
<reference evidence="2 3" key="1">
    <citation type="submission" date="2015-09" db="EMBL/GenBank/DDBJ databases">
        <title>Identification and resolution of microdiversity through metagenomic sequencing of parallel consortia.</title>
        <authorList>
            <person name="Nelson W.C."/>
            <person name="Romine M.F."/>
            <person name="Lindemann S.R."/>
        </authorList>
    </citation>
    <scope>NUCLEOTIDE SEQUENCE [LARGE SCALE GENOMIC DNA]</scope>
    <source>
        <strain evidence="2">Ana</strain>
    </source>
</reference>
<gene>
    <name evidence="2" type="ORF">HLUCCA11_00690</name>
</gene>
<evidence type="ECO:0000313" key="3">
    <source>
        <dbReference type="Proteomes" id="UP000050465"/>
    </source>
</evidence>
<sequence length="132" mass="14811">MSALNNIITLSLLHPIDKTPVQSWTFEREQVVRIGRSVNNDVVLYSAVVSRHHVELHPIKNGWEIHNIGTNGTFLAGQRIDKEIVQDGFVIRLARSGPNIQINVLRQTKGMSSIHALIARQKTNDDSTQPLD</sequence>
<feature type="domain" description="FHA" evidence="1">
    <location>
        <begin position="32"/>
        <end position="80"/>
    </location>
</feature>
<dbReference type="SMART" id="SM00240">
    <property type="entry name" value="FHA"/>
    <property type="match status" value="1"/>
</dbReference>
<dbReference type="PROSITE" id="PS50006">
    <property type="entry name" value="FHA_DOMAIN"/>
    <property type="match status" value="1"/>
</dbReference>
<name>A0A0P7ZVC9_9CYAN</name>
<dbReference type="STRING" id="1666911.HLUCCA11_00690"/>
<protein>
    <submittedName>
        <fullName evidence="2">FHA domain</fullName>
    </submittedName>
</protein>
<evidence type="ECO:0000313" key="2">
    <source>
        <dbReference type="EMBL" id="KPQ37597.1"/>
    </source>
</evidence>
<dbReference type="InterPro" id="IPR008984">
    <property type="entry name" value="SMAD_FHA_dom_sf"/>
</dbReference>
<dbReference type="AlphaFoldDB" id="A0A0P7ZVC9"/>
<dbReference type="EMBL" id="LJZR01000001">
    <property type="protein sequence ID" value="KPQ37597.1"/>
    <property type="molecule type" value="Genomic_DNA"/>
</dbReference>
<comment type="caution">
    <text evidence="2">The sequence shown here is derived from an EMBL/GenBank/DDBJ whole genome shotgun (WGS) entry which is preliminary data.</text>
</comment>
<dbReference type="InterPro" id="IPR000253">
    <property type="entry name" value="FHA_dom"/>
</dbReference>